<evidence type="ECO:0000313" key="3">
    <source>
        <dbReference type="EMBL" id="KKQ25091.1"/>
    </source>
</evidence>
<protein>
    <submittedName>
        <fullName evidence="3">Glycosyl transferase family 2</fullName>
    </submittedName>
</protein>
<dbReference type="PANTHER" id="PTHR43630">
    <property type="entry name" value="POLY-BETA-1,6-N-ACETYL-D-GLUCOSAMINE SYNTHASE"/>
    <property type="match status" value="1"/>
</dbReference>
<keyword evidence="3" id="KW-0808">Transferase</keyword>
<comment type="caution">
    <text evidence="3">The sequence shown here is derived from an EMBL/GenBank/DDBJ whole genome shotgun (WGS) entry which is preliminary data.</text>
</comment>
<sequence length="250" mass="29352">MRPKIAVLIITKNNQDTIGKTLESVKDFDEIVVVDSKSKDKTLEKSRNKSKIKIFRKEFNDIGKQRLYGLKQIKADWVLILDSDEVVSKELKKEIVKLLNGYIVKEKAFEIPYQNFFLGKPVNYGGENYKMVRLFRRDALEIKPSIVHNKLIVKHGKVARLKGKILHYSYRSLGQTYKKFTDYALKMAKIKAKNGEKSSLKKIFLYPVHMFWARFVKDKGYKDGMFRIPLDIGFAYMEFLTYFLLMLKTR</sequence>
<keyword evidence="1" id="KW-1133">Transmembrane helix</keyword>
<dbReference type="SUPFAM" id="SSF53448">
    <property type="entry name" value="Nucleotide-diphospho-sugar transferases"/>
    <property type="match status" value="1"/>
</dbReference>
<evidence type="ECO:0000259" key="2">
    <source>
        <dbReference type="Pfam" id="PF00535"/>
    </source>
</evidence>
<organism evidence="3 4">
    <name type="scientific">Candidatus Roizmanbacteria bacterium GW2011_GWC2_37_13</name>
    <dbReference type="NCBI Taxonomy" id="1618486"/>
    <lineage>
        <taxon>Bacteria</taxon>
        <taxon>Candidatus Roizmaniibacteriota</taxon>
    </lineage>
</organism>
<dbReference type="InterPro" id="IPR001173">
    <property type="entry name" value="Glyco_trans_2-like"/>
</dbReference>
<reference evidence="3 4" key="1">
    <citation type="journal article" date="2015" name="Nature">
        <title>rRNA introns, odd ribosomes, and small enigmatic genomes across a large radiation of phyla.</title>
        <authorList>
            <person name="Brown C.T."/>
            <person name="Hug L.A."/>
            <person name="Thomas B.C."/>
            <person name="Sharon I."/>
            <person name="Castelle C.J."/>
            <person name="Singh A."/>
            <person name="Wilkins M.J."/>
            <person name="Williams K.H."/>
            <person name="Banfield J.F."/>
        </authorList>
    </citation>
    <scope>NUCLEOTIDE SEQUENCE [LARGE SCALE GENOMIC DNA]</scope>
</reference>
<evidence type="ECO:0000256" key="1">
    <source>
        <dbReference type="SAM" id="Phobius"/>
    </source>
</evidence>
<dbReference type="Pfam" id="PF00535">
    <property type="entry name" value="Glycos_transf_2"/>
    <property type="match status" value="1"/>
</dbReference>
<dbReference type="EMBL" id="LBSV01000012">
    <property type="protein sequence ID" value="KKQ25091.1"/>
    <property type="molecule type" value="Genomic_DNA"/>
</dbReference>
<dbReference type="Proteomes" id="UP000034917">
    <property type="component" value="Unassembled WGS sequence"/>
</dbReference>
<dbReference type="AlphaFoldDB" id="A0A0G0JA84"/>
<dbReference type="PANTHER" id="PTHR43630:SF2">
    <property type="entry name" value="GLYCOSYLTRANSFERASE"/>
    <property type="match status" value="1"/>
</dbReference>
<evidence type="ECO:0000313" key="4">
    <source>
        <dbReference type="Proteomes" id="UP000034917"/>
    </source>
</evidence>
<dbReference type="InterPro" id="IPR029044">
    <property type="entry name" value="Nucleotide-diphossugar_trans"/>
</dbReference>
<name>A0A0G0JA84_9BACT</name>
<accession>A0A0G0JA84</accession>
<dbReference type="Gene3D" id="3.90.550.10">
    <property type="entry name" value="Spore Coat Polysaccharide Biosynthesis Protein SpsA, Chain A"/>
    <property type="match status" value="1"/>
</dbReference>
<keyword evidence="1" id="KW-0812">Transmembrane</keyword>
<dbReference type="CDD" id="cd02511">
    <property type="entry name" value="Beta4Glucosyltransferase"/>
    <property type="match status" value="1"/>
</dbReference>
<dbReference type="GO" id="GO:0016740">
    <property type="term" value="F:transferase activity"/>
    <property type="evidence" value="ECO:0007669"/>
    <property type="project" value="UniProtKB-KW"/>
</dbReference>
<feature type="transmembrane region" description="Helical" evidence="1">
    <location>
        <begin position="228"/>
        <end position="247"/>
    </location>
</feature>
<gene>
    <name evidence="3" type="ORF">US40_C0012G0026</name>
</gene>
<feature type="domain" description="Glycosyltransferase 2-like" evidence="2">
    <location>
        <begin position="7"/>
        <end position="100"/>
    </location>
</feature>
<proteinExistence type="predicted"/>
<keyword evidence="1" id="KW-0472">Membrane</keyword>